<protein>
    <recommendedName>
        <fullName evidence="7">Major facilitator superfamily (MFS) profile domain-containing protein</fullName>
    </recommendedName>
</protein>
<dbReference type="InterPro" id="IPR005828">
    <property type="entry name" value="MFS_sugar_transport-like"/>
</dbReference>
<feature type="non-terminal residue" evidence="5">
    <location>
        <position position="1"/>
    </location>
</feature>
<evidence type="ECO:0000256" key="1">
    <source>
        <dbReference type="ARBA" id="ARBA00004141"/>
    </source>
</evidence>
<dbReference type="OrthoDB" id="4142200at2759"/>
<dbReference type="OMA" id="HAFSAWK"/>
<gene>
    <name evidence="5" type="ORF">GLOTRDRAFT_134011</name>
</gene>
<accession>S7PSF1</accession>
<dbReference type="Gene3D" id="1.20.1250.20">
    <property type="entry name" value="MFS general substrate transporter like domains"/>
    <property type="match status" value="1"/>
</dbReference>
<dbReference type="Proteomes" id="UP000030669">
    <property type="component" value="Unassembled WGS sequence"/>
</dbReference>
<dbReference type="GO" id="GO:0005351">
    <property type="term" value="F:carbohydrate:proton symporter activity"/>
    <property type="evidence" value="ECO:0007669"/>
    <property type="project" value="TreeGrafter"/>
</dbReference>
<evidence type="ECO:0000256" key="3">
    <source>
        <dbReference type="ARBA" id="ARBA00022989"/>
    </source>
</evidence>
<dbReference type="Pfam" id="PF00083">
    <property type="entry name" value="Sugar_tr"/>
    <property type="match status" value="1"/>
</dbReference>
<keyword evidence="6" id="KW-1185">Reference proteome</keyword>
<dbReference type="PANTHER" id="PTHR48022">
    <property type="entry name" value="PLASTIDIC GLUCOSE TRANSPORTER 4"/>
    <property type="match status" value="1"/>
</dbReference>
<dbReference type="InterPro" id="IPR036259">
    <property type="entry name" value="MFS_trans_sf"/>
</dbReference>
<dbReference type="eggNOG" id="KOG0254">
    <property type="taxonomic scope" value="Eukaryota"/>
</dbReference>
<evidence type="ECO:0000313" key="5">
    <source>
        <dbReference type="EMBL" id="EPQ50343.1"/>
    </source>
</evidence>
<evidence type="ECO:0000313" key="6">
    <source>
        <dbReference type="Proteomes" id="UP000030669"/>
    </source>
</evidence>
<keyword evidence="3" id="KW-1133">Transmembrane helix</keyword>
<name>S7PSF1_GLOTA</name>
<dbReference type="GeneID" id="19302890"/>
<dbReference type="PANTHER" id="PTHR48022:SF7">
    <property type="entry name" value="MAJOR FACILITATOR SUPERFAMILY (MFS) PROFILE DOMAIN-CONTAINING PROTEIN-RELATED"/>
    <property type="match status" value="1"/>
</dbReference>
<dbReference type="GO" id="GO:0016020">
    <property type="term" value="C:membrane"/>
    <property type="evidence" value="ECO:0007669"/>
    <property type="project" value="UniProtKB-SubCell"/>
</dbReference>
<proteinExistence type="predicted"/>
<comment type="subcellular location">
    <subcellularLocation>
        <location evidence="1">Membrane</location>
        <topology evidence="1">Multi-pass membrane protein</topology>
    </subcellularLocation>
</comment>
<dbReference type="HOGENOM" id="CLU_2270149_0_0_1"/>
<dbReference type="KEGG" id="gtr:GLOTRDRAFT_134011"/>
<keyword evidence="2" id="KW-0812">Transmembrane</keyword>
<keyword evidence="4" id="KW-0472">Membrane</keyword>
<evidence type="ECO:0000256" key="2">
    <source>
        <dbReference type="ARBA" id="ARBA00022692"/>
    </source>
</evidence>
<sequence length="108" mass="12146">PVSISTATNWAFNFALAWAVPPGLSNIAYKTYFIFGAFDFAACIHFFFCFPETAGRSLEEVEEIFAQGHAFTAWKIGRDVGKKTVEDAKKQVKELELHEHIDEKVSDV</sequence>
<evidence type="ECO:0000256" key="4">
    <source>
        <dbReference type="ARBA" id="ARBA00023136"/>
    </source>
</evidence>
<evidence type="ECO:0008006" key="7">
    <source>
        <dbReference type="Google" id="ProtNLM"/>
    </source>
</evidence>
<dbReference type="EMBL" id="KB469317">
    <property type="protein sequence ID" value="EPQ50343.1"/>
    <property type="molecule type" value="Genomic_DNA"/>
</dbReference>
<organism evidence="5 6">
    <name type="scientific">Gloeophyllum trabeum (strain ATCC 11539 / FP-39264 / Madison 617)</name>
    <name type="common">Brown rot fungus</name>
    <dbReference type="NCBI Taxonomy" id="670483"/>
    <lineage>
        <taxon>Eukaryota</taxon>
        <taxon>Fungi</taxon>
        <taxon>Dikarya</taxon>
        <taxon>Basidiomycota</taxon>
        <taxon>Agaricomycotina</taxon>
        <taxon>Agaricomycetes</taxon>
        <taxon>Gloeophyllales</taxon>
        <taxon>Gloeophyllaceae</taxon>
        <taxon>Gloeophyllum</taxon>
    </lineage>
</organism>
<dbReference type="InterPro" id="IPR050360">
    <property type="entry name" value="MFS_Sugar_Transporters"/>
</dbReference>
<dbReference type="AlphaFoldDB" id="S7PSF1"/>
<dbReference type="RefSeq" id="XP_007871178.1">
    <property type="nucleotide sequence ID" value="XM_007872987.1"/>
</dbReference>
<reference evidence="5 6" key="1">
    <citation type="journal article" date="2012" name="Science">
        <title>The Paleozoic origin of enzymatic lignin decomposition reconstructed from 31 fungal genomes.</title>
        <authorList>
            <person name="Floudas D."/>
            <person name="Binder M."/>
            <person name="Riley R."/>
            <person name="Barry K."/>
            <person name="Blanchette R.A."/>
            <person name="Henrissat B."/>
            <person name="Martinez A.T."/>
            <person name="Otillar R."/>
            <person name="Spatafora J.W."/>
            <person name="Yadav J.S."/>
            <person name="Aerts A."/>
            <person name="Benoit I."/>
            <person name="Boyd A."/>
            <person name="Carlson A."/>
            <person name="Copeland A."/>
            <person name="Coutinho P.M."/>
            <person name="de Vries R.P."/>
            <person name="Ferreira P."/>
            <person name="Findley K."/>
            <person name="Foster B."/>
            <person name="Gaskell J."/>
            <person name="Glotzer D."/>
            <person name="Gorecki P."/>
            <person name="Heitman J."/>
            <person name="Hesse C."/>
            <person name="Hori C."/>
            <person name="Igarashi K."/>
            <person name="Jurgens J.A."/>
            <person name="Kallen N."/>
            <person name="Kersten P."/>
            <person name="Kohler A."/>
            <person name="Kuees U."/>
            <person name="Kumar T.K.A."/>
            <person name="Kuo A."/>
            <person name="LaButti K."/>
            <person name="Larrondo L.F."/>
            <person name="Lindquist E."/>
            <person name="Ling A."/>
            <person name="Lombard V."/>
            <person name="Lucas S."/>
            <person name="Lundell T."/>
            <person name="Martin R."/>
            <person name="McLaughlin D.J."/>
            <person name="Morgenstern I."/>
            <person name="Morin E."/>
            <person name="Murat C."/>
            <person name="Nagy L.G."/>
            <person name="Nolan M."/>
            <person name="Ohm R.A."/>
            <person name="Patyshakuliyeva A."/>
            <person name="Rokas A."/>
            <person name="Ruiz-Duenas F.J."/>
            <person name="Sabat G."/>
            <person name="Salamov A."/>
            <person name="Samejima M."/>
            <person name="Schmutz J."/>
            <person name="Slot J.C."/>
            <person name="St John F."/>
            <person name="Stenlid J."/>
            <person name="Sun H."/>
            <person name="Sun S."/>
            <person name="Syed K."/>
            <person name="Tsang A."/>
            <person name="Wiebenga A."/>
            <person name="Young D."/>
            <person name="Pisabarro A."/>
            <person name="Eastwood D.C."/>
            <person name="Martin F."/>
            <person name="Cullen D."/>
            <person name="Grigoriev I.V."/>
            <person name="Hibbett D.S."/>
        </authorList>
    </citation>
    <scope>NUCLEOTIDE SEQUENCE [LARGE SCALE GENOMIC DNA]</scope>
    <source>
        <strain evidence="5 6">ATCC 11539</strain>
    </source>
</reference>